<dbReference type="RefSeq" id="WP_188708089.1">
    <property type="nucleotide sequence ID" value="NZ_BMDX01000004.1"/>
</dbReference>
<proteinExistence type="predicted"/>
<keyword evidence="1" id="KW-0812">Transmembrane</keyword>
<keyword evidence="1" id="KW-1133">Transmembrane helix</keyword>
<organism evidence="2 3">
    <name type="scientific">Neiella marina</name>
    <dbReference type="NCBI Taxonomy" id="508461"/>
    <lineage>
        <taxon>Bacteria</taxon>
        <taxon>Pseudomonadati</taxon>
        <taxon>Pseudomonadota</taxon>
        <taxon>Gammaproteobacteria</taxon>
        <taxon>Alteromonadales</taxon>
        <taxon>Echinimonadaceae</taxon>
        <taxon>Neiella</taxon>
    </lineage>
</organism>
<protein>
    <submittedName>
        <fullName evidence="2">Uncharacterized protein</fullName>
    </submittedName>
</protein>
<evidence type="ECO:0000313" key="2">
    <source>
        <dbReference type="EMBL" id="GGA72505.1"/>
    </source>
</evidence>
<evidence type="ECO:0000256" key="1">
    <source>
        <dbReference type="SAM" id="Phobius"/>
    </source>
</evidence>
<gene>
    <name evidence="2" type="ORF">GCM10011369_12850</name>
</gene>
<dbReference type="AlphaFoldDB" id="A0A8J2U3Y8"/>
<keyword evidence="3" id="KW-1185">Reference proteome</keyword>
<name>A0A8J2U3Y8_9GAMM</name>
<accession>A0A8J2U3Y8</accession>
<comment type="caution">
    <text evidence="2">The sequence shown here is derived from an EMBL/GenBank/DDBJ whole genome shotgun (WGS) entry which is preliminary data.</text>
</comment>
<keyword evidence="1" id="KW-0472">Membrane</keyword>
<dbReference type="EMBL" id="BMDX01000004">
    <property type="protein sequence ID" value="GGA72505.1"/>
    <property type="molecule type" value="Genomic_DNA"/>
</dbReference>
<evidence type="ECO:0000313" key="3">
    <source>
        <dbReference type="Proteomes" id="UP000619743"/>
    </source>
</evidence>
<dbReference type="Proteomes" id="UP000619743">
    <property type="component" value="Unassembled WGS sequence"/>
</dbReference>
<reference evidence="3" key="1">
    <citation type="journal article" date="2019" name="Int. J. Syst. Evol. Microbiol.">
        <title>The Global Catalogue of Microorganisms (GCM) 10K type strain sequencing project: providing services to taxonomists for standard genome sequencing and annotation.</title>
        <authorList>
            <consortium name="The Broad Institute Genomics Platform"/>
            <consortium name="The Broad Institute Genome Sequencing Center for Infectious Disease"/>
            <person name="Wu L."/>
            <person name="Ma J."/>
        </authorList>
    </citation>
    <scope>NUCLEOTIDE SEQUENCE [LARGE SCALE GENOMIC DNA]</scope>
    <source>
        <strain evidence="3">CGMCC 1.10130</strain>
    </source>
</reference>
<feature type="transmembrane region" description="Helical" evidence="1">
    <location>
        <begin position="35"/>
        <end position="54"/>
    </location>
</feature>
<sequence length="55" mass="6422">MTRLFLVPLVLSALWWLFLNYHGLSVKQGAKGFYIIFAFCGAFGLFLTLIMWFMQ</sequence>